<keyword evidence="2" id="KW-1185">Reference proteome</keyword>
<comment type="caution">
    <text evidence="1">The sequence shown here is derived from an EMBL/GenBank/DDBJ whole genome shotgun (WGS) entry which is preliminary data.</text>
</comment>
<accession>A0ACC0AVX6</accession>
<proteinExistence type="predicted"/>
<gene>
    <name evidence="1" type="ORF">M9H77_23480</name>
</gene>
<dbReference type="Proteomes" id="UP001060085">
    <property type="component" value="Linkage Group LG05"/>
</dbReference>
<evidence type="ECO:0000313" key="2">
    <source>
        <dbReference type="Proteomes" id="UP001060085"/>
    </source>
</evidence>
<evidence type="ECO:0000313" key="1">
    <source>
        <dbReference type="EMBL" id="KAI5664157.1"/>
    </source>
</evidence>
<name>A0ACC0AVX6_CATRO</name>
<reference evidence="2" key="1">
    <citation type="journal article" date="2023" name="Nat. Plants">
        <title>Single-cell RNA sequencing provides a high-resolution roadmap for understanding the multicellular compartmentation of specialized metabolism.</title>
        <authorList>
            <person name="Sun S."/>
            <person name="Shen X."/>
            <person name="Li Y."/>
            <person name="Li Y."/>
            <person name="Wang S."/>
            <person name="Li R."/>
            <person name="Zhang H."/>
            <person name="Shen G."/>
            <person name="Guo B."/>
            <person name="Wei J."/>
            <person name="Xu J."/>
            <person name="St-Pierre B."/>
            <person name="Chen S."/>
            <person name="Sun C."/>
        </authorList>
    </citation>
    <scope>NUCLEOTIDE SEQUENCE [LARGE SCALE GENOMIC DNA]</scope>
</reference>
<dbReference type="EMBL" id="CM044705">
    <property type="protein sequence ID" value="KAI5664157.1"/>
    <property type="molecule type" value="Genomic_DNA"/>
</dbReference>
<protein>
    <submittedName>
        <fullName evidence="1">Uncharacterized protein</fullName>
    </submittedName>
</protein>
<organism evidence="1 2">
    <name type="scientific">Catharanthus roseus</name>
    <name type="common">Madagascar periwinkle</name>
    <name type="synonym">Vinca rosea</name>
    <dbReference type="NCBI Taxonomy" id="4058"/>
    <lineage>
        <taxon>Eukaryota</taxon>
        <taxon>Viridiplantae</taxon>
        <taxon>Streptophyta</taxon>
        <taxon>Embryophyta</taxon>
        <taxon>Tracheophyta</taxon>
        <taxon>Spermatophyta</taxon>
        <taxon>Magnoliopsida</taxon>
        <taxon>eudicotyledons</taxon>
        <taxon>Gunneridae</taxon>
        <taxon>Pentapetalae</taxon>
        <taxon>asterids</taxon>
        <taxon>lamiids</taxon>
        <taxon>Gentianales</taxon>
        <taxon>Apocynaceae</taxon>
        <taxon>Rauvolfioideae</taxon>
        <taxon>Vinceae</taxon>
        <taxon>Catharanthinae</taxon>
        <taxon>Catharanthus</taxon>
    </lineage>
</organism>
<sequence length="446" mass="51254">MKIQFEDVFFDLYAKYKDGKVMLYHGDSFSKGQHKIYEDGDTIYIDYFSTDTMFFIEMNAVLEDLKYDEIPMIEDDALSKLPTRKLARKNREFVSAARLLEYKEHLNVNEVGGPSSGPVGPSSEPSKPATEIVEVQNPTQLSSNITEVGIQFEGHRTTIVEFKMRSHMYSIQRDSKRFTDDDAYCLGDDFCKEDKEEGTSKTKGKRETNQQGGTKGLNQDLNEEELYSMGEDSDSDDNEGKRYRHRYSNAEKDMQNHTFKLGMRFSNIDEYREAMRNHVIPQDKVVKFKPSGKISTNMFMELYSHILEHINGEKMWPEGEGVTLDPQRVYTQAGRPKKSRKKQVDERPDKGRRMVIHCRNCGKTGNNKKSCPDLVSRAATEAAAGNSPLPQPRNVTKFMTYFVSAGCKKESKQLLKDRDKVTLIWRDLACWKSKYKGQRIAKGTFV</sequence>